<name>A0A1M5IX96_STRHI</name>
<dbReference type="RefSeq" id="WP_073486977.1">
    <property type="nucleotide sequence ID" value="NZ_FQVN01000008.1"/>
</dbReference>
<accession>A0A1M5IX96</accession>
<keyword evidence="3" id="KW-1185">Reference proteome</keyword>
<evidence type="ECO:0000313" key="3">
    <source>
        <dbReference type="Proteomes" id="UP000184501"/>
    </source>
</evidence>
<evidence type="ECO:0008006" key="4">
    <source>
        <dbReference type="Google" id="ProtNLM"/>
    </source>
</evidence>
<organism evidence="2 3">
    <name type="scientific">Streptoalloteichus hindustanus</name>
    <dbReference type="NCBI Taxonomy" id="2017"/>
    <lineage>
        <taxon>Bacteria</taxon>
        <taxon>Bacillati</taxon>
        <taxon>Actinomycetota</taxon>
        <taxon>Actinomycetes</taxon>
        <taxon>Pseudonocardiales</taxon>
        <taxon>Pseudonocardiaceae</taxon>
        <taxon>Streptoalloteichus</taxon>
    </lineage>
</organism>
<feature type="region of interest" description="Disordered" evidence="1">
    <location>
        <begin position="59"/>
        <end position="81"/>
    </location>
</feature>
<sequence length="81" mass="9390">MTKLHPHKEINKVLAELVRDGWRLEKQGHGWYLYCPCPDQGVIMVASTPRNPEGHARAIERQAARCPDRHSLDGRPRPRRE</sequence>
<dbReference type="STRING" id="2017.SAMN05444320_10843"/>
<dbReference type="Proteomes" id="UP000184501">
    <property type="component" value="Unassembled WGS sequence"/>
</dbReference>
<dbReference type="OrthoDB" id="8778495at2"/>
<gene>
    <name evidence="2" type="ORF">SAMN05444320_10843</name>
</gene>
<dbReference type="AlphaFoldDB" id="A0A1M5IX96"/>
<evidence type="ECO:0000313" key="2">
    <source>
        <dbReference type="EMBL" id="SHG32962.1"/>
    </source>
</evidence>
<protein>
    <recommendedName>
        <fullName evidence="4">HicA toxin of toxin-antitoxin</fullName>
    </recommendedName>
</protein>
<proteinExistence type="predicted"/>
<reference evidence="2 3" key="1">
    <citation type="submission" date="2016-11" db="EMBL/GenBank/DDBJ databases">
        <authorList>
            <person name="Jaros S."/>
            <person name="Januszkiewicz K."/>
            <person name="Wedrychowicz H."/>
        </authorList>
    </citation>
    <scope>NUCLEOTIDE SEQUENCE [LARGE SCALE GENOMIC DNA]</scope>
    <source>
        <strain evidence="2 3">DSM 44523</strain>
    </source>
</reference>
<evidence type="ECO:0000256" key="1">
    <source>
        <dbReference type="SAM" id="MobiDB-lite"/>
    </source>
</evidence>
<dbReference type="EMBL" id="FQVN01000008">
    <property type="protein sequence ID" value="SHG32962.1"/>
    <property type="molecule type" value="Genomic_DNA"/>
</dbReference>